<reference evidence="2" key="2">
    <citation type="submission" date="2016-11" db="UniProtKB">
        <authorList>
            <consortium name="WormBaseParasite"/>
        </authorList>
    </citation>
    <scope>IDENTIFICATION</scope>
</reference>
<keyword evidence="1" id="KW-1185">Reference proteome</keyword>
<dbReference type="AlphaFoldDB" id="A0A1I7VAN0"/>
<proteinExistence type="predicted"/>
<reference evidence="1" key="1">
    <citation type="submission" date="2012-04" db="EMBL/GenBank/DDBJ databases">
        <title>The Genome Sequence of Loa loa.</title>
        <authorList>
            <consortium name="The Broad Institute Genome Sequencing Platform"/>
            <consortium name="Broad Institute Genome Sequencing Center for Infectious Disease"/>
            <person name="Nutman T.B."/>
            <person name="Fink D.L."/>
            <person name="Russ C."/>
            <person name="Young S."/>
            <person name="Zeng Q."/>
            <person name="Gargeya S."/>
            <person name="Alvarado L."/>
            <person name="Berlin A."/>
            <person name="Chapman S.B."/>
            <person name="Chen Z."/>
            <person name="Freedman E."/>
            <person name="Gellesch M."/>
            <person name="Goldberg J."/>
            <person name="Griggs A."/>
            <person name="Gujja S."/>
            <person name="Heilman E.R."/>
            <person name="Heiman D."/>
            <person name="Howarth C."/>
            <person name="Mehta T."/>
            <person name="Neiman D."/>
            <person name="Pearson M."/>
            <person name="Roberts A."/>
            <person name="Saif S."/>
            <person name="Shea T."/>
            <person name="Shenoy N."/>
            <person name="Sisk P."/>
            <person name="Stolte C."/>
            <person name="Sykes S."/>
            <person name="White J."/>
            <person name="Yandava C."/>
            <person name="Haas B."/>
            <person name="Henn M.R."/>
            <person name="Nusbaum C."/>
            <person name="Birren B."/>
        </authorList>
    </citation>
    <scope>NUCLEOTIDE SEQUENCE [LARGE SCALE GENOMIC DNA]</scope>
</reference>
<evidence type="ECO:0000313" key="2">
    <source>
        <dbReference type="WBParaSite" id="EN70_11712"/>
    </source>
</evidence>
<protein>
    <submittedName>
        <fullName evidence="2">RasGEF_N_2 domain-containing protein</fullName>
    </submittedName>
</protein>
<organism evidence="1 2">
    <name type="scientific">Loa loa</name>
    <name type="common">Eye worm</name>
    <name type="synonym">Filaria loa</name>
    <dbReference type="NCBI Taxonomy" id="7209"/>
    <lineage>
        <taxon>Eukaryota</taxon>
        <taxon>Metazoa</taxon>
        <taxon>Ecdysozoa</taxon>
        <taxon>Nematoda</taxon>
        <taxon>Chromadorea</taxon>
        <taxon>Rhabditida</taxon>
        <taxon>Spirurina</taxon>
        <taxon>Spiruromorpha</taxon>
        <taxon>Filarioidea</taxon>
        <taxon>Onchocercidae</taxon>
        <taxon>Loa</taxon>
    </lineage>
</organism>
<dbReference type="Proteomes" id="UP000095285">
    <property type="component" value="Unassembled WGS sequence"/>
</dbReference>
<name>A0A1I7VAN0_LOALO</name>
<sequence>MIMHKNDEDFVSGLQVLEILMDFHESIVRHALRHNYVKVARLLVSSLTNEMHLEFAFFIMKYIISHRKYTNYSIVRELARQLTTYKLPSTSQECNAHRIERAVAYIVLMNDLIATKGNPRKRASFISTINEFLPSTGKFKELDAEIKKSRIGLLAVTMKEQRISRLQREFDKRAEEISVQIDEHLDILRTDLLPPLDVFALERWAQSGIPEQVALADIIASNGLCEESLLQYFKLIQDTPDLSVDFFHACSNDLFMEQQEILKYVIID</sequence>
<dbReference type="STRING" id="7209.A0A1I7VAN0"/>
<evidence type="ECO:0000313" key="1">
    <source>
        <dbReference type="Proteomes" id="UP000095285"/>
    </source>
</evidence>
<accession>A0A1I7VAN0</accession>
<dbReference type="WBParaSite" id="EN70_11712">
    <property type="protein sequence ID" value="EN70_11712"/>
    <property type="gene ID" value="EN70_11712"/>
</dbReference>